<evidence type="ECO:0000256" key="1">
    <source>
        <dbReference type="ARBA" id="ARBA00004141"/>
    </source>
</evidence>
<dbReference type="Gene3D" id="1.20.1420.30">
    <property type="entry name" value="NCX, central ion-binding region"/>
    <property type="match status" value="1"/>
</dbReference>
<evidence type="ECO:0000256" key="3">
    <source>
        <dbReference type="ARBA" id="ARBA00022989"/>
    </source>
</evidence>
<feature type="transmembrane region" description="Helical" evidence="6">
    <location>
        <begin position="12"/>
        <end position="30"/>
    </location>
</feature>
<evidence type="ECO:0000256" key="2">
    <source>
        <dbReference type="ARBA" id="ARBA00022692"/>
    </source>
</evidence>
<feature type="transmembrane region" description="Helical" evidence="6">
    <location>
        <begin position="332"/>
        <end position="351"/>
    </location>
</feature>
<gene>
    <name evidence="8" type="ORF">ACFSC0_13965</name>
</gene>
<keyword evidence="2 6" id="KW-0812">Transmembrane</keyword>
<evidence type="ECO:0000256" key="4">
    <source>
        <dbReference type="ARBA" id="ARBA00023136"/>
    </source>
</evidence>
<evidence type="ECO:0000313" key="8">
    <source>
        <dbReference type="EMBL" id="MFD1784508.1"/>
    </source>
</evidence>
<evidence type="ECO:0000256" key="5">
    <source>
        <dbReference type="SAM" id="MobiDB-lite"/>
    </source>
</evidence>
<keyword evidence="4 6" id="KW-0472">Membrane</keyword>
<protein>
    <recommendedName>
        <fullName evidence="7">Sodium/calcium exchanger membrane region domain-containing protein</fullName>
    </recommendedName>
</protein>
<proteinExistence type="predicted"/>
<reference evidence="9" key="1">
    <citation type="journal article" date="2019" name="Int. J. Syst. Evol. Microbiol.">
        <title>The Global Catalogue of Microorganisms (GCM) 10K type strain sequencing project: providing services to taxonomists for standard genome sequencing and annotation.</title>
        <authorList>
            <consortium name="The Broad Institute Genomics Platform"/>
            <consortium name="The Broad Institute Genome Sequencing Center for Infectious Disease"/>
            <person name="Wu L."/>
            <person name="Ma J."/>
        </authorList>
    </citation>
    <scope>NUCLEOTIDE SEQUENCE [LARGE SCALE GENOMIC DNA]</scope>
    <source>
        <strain evidence="9">DFY28</strain>
    </source>
</reference>
<comment type="caution">
    <text evidence="8">The sequence shown here is derived from an EMBL/GenBank/DDBJ whole genome shotgun (WGS) entry which is preliminary data.</text>
</comment>
<feature type="transmembrane region" description="Helical" evidence="6">
    <location>
        <begin position="232"/>
        <end position="258"/>
    </location>
</feature>
<dbReference type="Proteomes" id="UP001597237">
    <property type="component" value="Unassembled WGS sequence"/>
</dbReference>
<keyword evidence="9" id="KW-1185">Reference proteome</keyword>
<feature type="transmembrane region" description="Helical" evidence="6">
    <location>
        <begin position="42"/>
        <end position="62"/>
    </location>
</feature>
<organism evidence="8 9">
    <name type="scientific">Phenylobacterium terrae</name>
    <dbReference type="NCBI Taxonomy" id="2665495"/>
    <lineage>
        <taxon>Bacteria</taxon>
        <taxon>Pseudomonadati</taxon>
        <taxon>Pseudomonadota</taxon>
        <taxon>Alphaproteobacteria</taxon>
        <taxon>Caulobacterales</taxon>
        <taxon>Caulobacteraceae</taxon>
        <taxon>Phenylobacterium</taxon>
    </lineage>
</organism>
<evidence type="ECO:0000259" key="7">
    <source>
        <dbReference type="Pfam" id="PF01699"/>
    </source>
</evidence>
<feature type="transmembrane region" description="Helical" evidence="6">
    <location>
        <begin position="270"/>
        <end position="288"/>
    </location>
</feature>
<feature type="transmembrane region" description="Helical" evidence="6">
    <location>
        <begin position="140"/>
        <end position="163"/>
    </location>
</feature>
<feature type="transmembrane region" description="Helical" evidence="6">
    <location>
        <begin position="300"/>
        <end position="320"/>
    </location>
</feature>
<dbReference type="InterPro" id="IPR044880">
    <property type="entry name" value="NCX_ion-bd_dom_sf"/>
</dbReference>
<feature type="transmembrane region" description="Helical" evidence="6">
    <location>
        <begin position="201"/>
        <end position="220"/>
    </location>
</feature>
<feature type="domain" description="Sodium/calcium exchanger membrane region" evidence="7">
    <location>
        <begin position="202"/>
        <end position="348"/>
    </location>
</feature>
<dbReference type="Pfam" id="PF01699">
    <property type="entry name" value="Na_Ca_ex"/>
    <property type="match status" value="2"/>
</dbReference>
<feature type="transmembrane region" description="Helical" evidence="6">
    <location>
        <begin position="82"/>
        <end position="103"/>
    </location>
</feature>
<keyword evidence="3 6" id="KW-1133">Transmembrane helix</keyword>
<dbReference type="InterPro" id="IPR004837">
    <property type="entry name" value="NaCa_Exmemb"/>
</dbReference>
<accession>A0ABW4N437</accession>
<feature type="region of interest" description="Disordered" evidence="5">
    <location>
        <begin position="171"/>
        <end position="193"/>
    </location>
</feature>
<dbReference type="RefSeq" id="WP_377283545.1">
    <property type="nucleotide sequence ID" value="NZ_JBHRSI010000009.1"/>
</dbReference>
<comment type="subcellular location">
    <subcellularLocation>
        <location evidence="1">Membrane</location>
        <topology evidence="1">Multi-pass membrane protein</topology>
    </subcellularLocation>
</comment>
<evidence type="ECO:0000313" key="9">
    <source>
        <dbReference type="Proteomes" id="UP001597237"/>
    </source>
</evidence>
<feature type="domain" description="Sodium/calcium exchanger membrane region" evidence="7">
    <location>
        <begin position="14"/>
        <end position="160"/>
    </location>
</feature>
<name>A0ABW4N437_9CAUL</name>
<feature type="transmembrane region" description="Helical" evidence="6">
    <location>
        <begin position="115"/>
        <end position="134"/>
    </location>
</feature>
<dbReference type="EMBL" id="JBHUEY010000001">
    <property type="protein sequence ID" value="MFD1784508.1"/>
    <property type="molecule type" value="Genomic_DNA"/>
</dbReference>
<evidence type="ECO:0000256" key="6">
    <source>
        <dbReference type="SAM" id="Phobius"/>
    </source>
</evidence>
<sequence>MTSLLQGGDSLPVSLGIFLVAAVIVWWAGTRLAGYADRFAEATGLGGALVGLLLLGGITSLPEIATSATAAIGGAGSLAANNLIGGVALQLMVLAVVDALVGRDALTSTVPRPDVLAYGAMNIALLVLVAAFAAAGDVEIFGTGVGVGSVAVVVAYGFCLTAARNIGRAATWRPSDDERPGHDEDEPALDGHEGRESVPRLLALIGGVALVISAGGYALSRSGEQLAEQTGLGASFFGAVFLGGATSLPELSSAIAAVRLGRPQMAVGDVLGGNMFNLSLLLLVDAFYRRGPVLAELGAFSVVAACLGALLCALLIVGLVERRDRTVMRIGYDSAAMIGVYLLGLAALYQLRDA</sequence>